<comment type="caution">
    <text evidence="2">The sequence shown here is derived from an EMBL/GenBank/DDBJ whole genome shotgun (WGS) entry which is preliminary data.</text>
</comment>
<dbReference type="SUPFAM" id="SSF53756">
    <property type="entry name" value="UDP-Glycosyltransferase/glycogen phosphorylase"/>
    <property type="match status" value="1"/>
</dbReference>
<dbReference type="PANTHER" id="PTHR43174:SF3">
    <property type="entry name" value="UDP-N-ACETYLGLUCOSAMINE 2-EPIMERASE"/>
    <property type="match status" value="1"/>
</dbReference>
<keyword evidence="2" id="KW-0326">Glycosidase</keyword>
<dbReference type="GO" id="GO:0016798">
    <property type="term" value="F:hydrolase activity, acting on glycosyl bonds"/>
    <property type="evidence" value="ECO:0007669"/>
    <property type="project" value="UniProtKB-KW"/>
</dbReference>
<dbReference type="RefSeq" id="WP_406766285.1">
    <property type="nucleotide sequence ID" value="NZ_JBJHZY010000004.1"/>
</dbReference>
<dbReference type="InterPro" id="IPR003331">
    <property type="entry name" value="UDP_GlcNAc_Epimerase_2_dom"/>
</dbReference>
<dbReference type="Gene3D" id="3.40.50.2000">
    <property type="entry name" value="Glycogen Phosphorylase B"/>
    <property type="match status" value="2"/>
</dbReference>
<evidence type="ECO:0000259" key="1">
    <source>
        <dbReference type="Pfam" id="PF02350"/>
    </source>
</evidence>
<dbReference type="Proteomes" id="UP001623661">
    <property type="component" value="Unassembled WGS sequence"/>
</dbReference>
<evidence type="ECO:0000313" key="2">
    <source>
        <dbReference type="EMBL" id="MFL0269660.1"/>
    </source>
</evidence>
<dbReference type="Pfam" id="PF02350">
    <property type="entry name" value="Epimerase_2"/>
    <property type="match status" value="1"/>
</dbReference>
<dbReference type="InterPro" id="IPR029767">
    <property type="entry name" value="WecB-like"/>
</dbReference>
<accession>A0ABW8TVZ3</accession>
<reference evidence="2 3" key="1">
    <citation type="submission" date="2024-11" db="EMBL/GenBank/DDBJ databases">
        <authorList>
            <person name="Heng Y.C."/>
            <person name="Lim A.C.H."/>
            <person name="Lee J.K.Y."/>
            <person name="Kittelmann S."/>
        </authorList>
    </citation>
    <scope>NUCLEOTIDE SEQUENCE [LARGE SCALE GENOMIC DNA]</scope>
    <source>
        <strain evidence="2 3">WILCCON 0202</strain>
    </source>
</reference>
<organism evidence="2 3">
    <name type="scientific">Candidatus Clostridium radicumherbarum</name>
    <dbReference type="NCBI Taxonomy" id="3381662"/>
    <lineage>
        <taxon>Bacteria</taxon>
        <taxon>Bacillati</taxon>
        <taxon>Bacillota</taxon>
        <taxon>Clostridia</taxon>
        <taxon>Eubacteriales</taxon>
        <taxon>Clostridiaceae</taxon>
        <taxon>Clostridium</taxon>
    </lineage>
</organism>
<dbReference type="CDD" id="cd03786">
    <property type="entry name" value="GTB_UDP-GlcNAc_2-Epimerase"/>
    <property type="match status" value="1"/>
</dbReference>
<name>A0ABW8TVZ3_9CLOT</name>
<dbReference type="EMBL" id="JBJHZY010000004">
    <property type="protein sequence ID" value="MFL0269660.1"/>
    <property type="molecule type" value="Genomic_DNA"/>
</dbReference>
<dbReference type="NCBIfam" id="TIGR03568">
    <property type="entry name" value="NeuC_NnaA"/>
    <property type="match status" value="1"/>
</dbReference>
<dbReference type="PANTHER" id="PTHR43174">
    <property type="entry name" value="UDP-N-ACETYLGLUCOSAMINE 2-EPIMERASE"/>
    <property type="match status" value="1"/>
</dbReference>
<dbReference type="EC" id="3.2.1.183" evidence="2"/>
<keyword evidence="2" id="KW-0378">Hydrolase</keyword>
<gene>
    <name evidence="2" type="primary">neuC</name>
    <name evidence="2" type="ORF">ACJDUH_16405</name>
</gene>
<protein>
    <submittedName>
        <fullName evidence="2">UDP-N-acetylglucosamine 2-epimerase</fullName>
        <ecNumber evidence="2">3.2.1.183</ecNumber>
    </submittedName>
</protein>
<evidence type="ECO:0000313" key="3">
    <source>
        <dbReference type="Proteomes" id="UP001623661"/>
    </source>
</evidence>
<sequence>MKKILVVTGTRSEYGLLYWTMKEIQNDEDLQLQIVVTGNHLVKDYGYTVDQIKKDGFLIDEEIDMIINSVQKSSLVKSMGLEMIQMAQCFDRLKPDTLLILGDRYETFIAAACAMMMNIPISHMNGGESTEGAVDEQIRHAITKMAHIHFAGSEIYKERIIMMGEDPTKVYNVGQAALENVQRINLLDKYEIEKELKIKFDKHIFLITFHPETLEIENIEFQVSNMLAALKVFDAEFIFTYPNADFGSKVIIDKINDFAKYNKNAFIFYSLGQRKYLSLLKNSDVMIGNSSSGIIESPIFKKPVVNIGDRQKGRLRNKNIIDVSYDINEIIQAINKALFDKEFRTNLNFIENVYGDGNVSKKIVNILKSTNIDKDLLKKRLTY</sequence>
<dbReference type="InterPro" id="IPR020004">
    <property type="entry name" value="UDP-GlcNAc_Epase"/>
</dbReference>
<feature type="domain" description="UDP-N-acetylglucosamine 2-epimerase" evidence="1">
    <location>
        <begin position="22"/>
        <end position="368"/>
    </location>
</feature>
<keyword evidence="3" id="KW-1185">Reference proteome</keyword>
<proteinExistence type="predicted"/>